<dbReference type="OrthoDB" id="9766614at2"/>
<evidence type="ECO:0000313" key="9">
    <source>
        <dbReference type="EMBL" id="BAT71987.1"/>
    </source>
</evidence>
<comment type="similarity">
    <text evidence="1 6 7">Belongs to the chaperonin (HSP60) family.</text>
</comment>
<dbReference type="FunFam" id="3.50.7.10:FF:000001">
    <property type="entry name" value="60 kDa chaperonin"/>
    <property type="match status" value="1"/>
</dbReference>
<dbReference type="RefSeq" id="WP_068549975.1">
    <property type="nucleotide sequence ID" value="NZ_AP013035.1"/>
</dbReference>
<dbReference type="PATRIC" id="fig|1298851.3.peg.1258"/>
<dbReference type="FunFam" id="1.10.560.10:FF:000001">
    <property type="entry name" value="60 kDa chaperonin"/>
    <property type="match status" value="1"/>
</dbReference>
<dbReference type="GO" id="GO:0016853">
    <property type="term" value="F:isomerase activity"/>
    <property type="evidence" value="ECO:0007669"/>
    <property type="project" value="UniProtKB-KW"/>
</dbReference>
<evidence type="ECO:0000256" key="8">
    <source>
        <dbReference type="RuleBase" id="RU000419"/>
    </source>
</evidence>
<accession>A0A0S3QUI9</accession>
<dbReference type="Gene3D" id="1.10.560.10">
    <property type="entry name" value="GroEL-like equatorial domain"/>
    <property type="match status" value="1"/>
</dbReference>
<gene>
    <name evidence="6 9" type="primary">groEL</name>
    <name evidence="6" type="synonym">groL</name>
    <name evidence="9" type="ORF">TST_1196</name>
</gene>
<dbReference type="NCBIfam" id="NF000592">
    <property type="entry name" value="PRK00013.1"/>
    <property type="match status" value="1"/>
</dbReference>
<dbReference type="GO" id="GO:0005737">
    <property type="term" value="C:cytoplasm"/>
    <property type="evidence" value="ECO:0007669"/>
    <property type="project" value="UniProtKB-SubCell"/>
</dbReference>
<dbReference type="GO" id="GO:0042026">
    <property type="term" value="P:protein refolding"/>
    <property type="evidence" value="ECO:0007669"/>
    <property type="project" value="UniProtKB-UniRule"/>
</dbReference>
<dbReference type="InterPro" id="IPR027413">
    <property type="entry name" value="GROEL-like_equatorial_sf"/>
</dbReference>
<dbReference type="Pfam" id="PF00118">
    <property type="entry name" value="Cpn60_TCP1"/>
    <property type="match status" value="1"/>
</dbReference>
<keyword evidence="5 6" id="KW-0413">Isomerase</keyword>
<evidence type="ECO:0000256" key="2">
    <source>
        <dbReference type="ARBA" id="ARBA00022741"/>
    </source>
</evidence>
<evidence type="ECO:0000256" key="6">
    <source>
        <dbReference type="HAMAP-Rule" id="MF_00600"/>
    </source>
</evidence>
<dbReference type="NCBIfam" id="NF009487">
    <property type="entry name" value="PRK12849.1"/>
    <property type="match status" value="1"/>
</dbReference>
<dbReference type="NCBIfam" id="TIGR02348">
    <property type="entry name" value="GroEL"/>
    <property type="match status" value="1"/>
</dbReference>
<evidence type="ECO:0000256" key="1">
    <source>
        <dbReference type="ARBA" id="ARBA00006607"/>
    </source>
</evidence>
<reference evidence="10" key="1">
    <citation type="journal article" date="2018" name="Science">
        <title>A primordial and reversible TCA cycle in a facultatively chemolithoautotrophic thermophile.</title>
        <authorList>
            <person name="Nunoura T."/>
            <person name="Chikaraishi Y."/>
            <person name="Izaki R."/>
            <person name="Suwa T."/>
            <person name="Sato T."/>
            <person name="Harada T."/>
            <person name="Mori K."/>
            <person name="Kato Y."/>
            <person name="Miyazaki M."/>
            <person name="Shimamura S."/>
            <person name="Yanagawa K."/>
            <person name="Shuto A."/>
            <person name="Ohkouchi N."/>
            <person name="Fujita N."/>
            <person name="Takaki Y."/>
            <person name="Atomi H."/>
            <person name="Takai K."/>
        </authorList>
    </citation>
    <scope>NUCLEOTIDE SEQUENCE [LARGE SCALE GENOMIC DNA]</scope>
    <source>
        <strain evidence="10">DSM 17441 / JCM 13301 / NBRC 103674 / ABI70S6</strain>
    </source>
</reference>
<dbReference type="Proteomes" id="UP000063234">
    <property type="component" value="Chromosome"/>
</dbReference>
<dbReference type="NCBIfam" id="NF009488">
    <property type="entry name" value="PRK12850.1"/>
    <property type="match status" value="1"/>
</dbReference>
<dbReference type="STRING" id="1298851.TST_1196"/>
<dbReference type="CDD" id="cd03344">
    <property type="entry name" value="GroEL"/>
    <property type="match status" value="1"/>
</dbReference>
<dbReference type="SUPFAM" id="SSF52029">
    <property type="entry name" value="GroEL apical domain-like"/>
    <property type="match status" value="1"/>
</dbReference>
<evidence type="ECO:0000256" key="3">
    <source>
        <dbReference type="ARBA" id="ARBA00022840"/>
    </source>
</evidence>
<feature type="binding site" evidence="6">
    <location>
        <begin position="480"/>
        <end position="482"/>
    </location>
    <ligand>
        <name>ATP</name>
        <dbReference type="ChEBI" id="CHEBI:30616"/>
    </ligand>
</feature>
<comment type="subcellular location">
    <subcellularLocation>
        <location evidence="6">Cytoplasm</location>
    </subcellularLocation>
</comment>
<comment type="subunit">
    <text evidence="6 8">Forms a cylinder of 14 subunits composed of two heptameric rings stacked back-to-back. Interacts with the co-chaperonin GroES.</text>
</comment>
<dbReference type="GO" id="GO:0051082">
    <property type="term" value="F:unfolded protein binding"/>
    <property type="evidence" value="ECO:0007669"/>
    <property type="project" value="UniProtKB-UniRule"/>
</dbReference>
<keyword evidence="3 6" id="KW-0067">ATP-binding</keyword>
<dbReference type="InterPro" id="IPR027409">
    <property type="entry name" value="GroEL-like_apical_dom_sf"/>
</dbReference>
<feature type="binding site" evidence="6">
    <location>
        <position position="496"/>
    </location>
    <ligand>
        <name>ATP</name>
        <dbReference type="ChEBI" id="CHEBI:30616"/>
    </ligand>
</feature>
<dbReference type="GO" id="GO:0005524">
    <property type="term" value="F:ATP binding"/>
    <property type="evidence" value="ECO:0007669"/>
    <property type="project" value="UniProtKB-UniRule"/>
</dbReference>
<dbReference type="PROSITE" id="PS00296">
    <property type="entry name" value="CHAPERONINS_CPN60"/>
    <property type="match status" value="1"/>
</dbReference>
<comment type="function">
    <text evidence="6 8">Together with its co-chaperonin GroES, plays an essential role in assisting protein folding. The GroEL-GroES system forms a nano-cage that allows encapsulation of the non-native substrate proteins and provides a physical environment optimized to promote and accelerate protein folding.</text>
</comment>
<keyword evidence="2 6" id="KW-0547">Nucleotide-binding</keyword>
<keyword evidence="6" id="KW-0963">Cytoplasm</keyword>
<feature type="binding site" evidence="6">
    <location>
        <begin position="87"/>
        <end position="91"/>
    </location>
    <ligand>
        <name>ATP</name>
        <dbReference type="ChEBI" id="CHEBI:30616"/>
    </ligand>
</feature>
<dbReference type="Gene3D" id="3.30.260.10">
    <property type="entry name" value="TCP-1-like chaperonin intermediate domain"/>
    <property type="match status" value="1"/>
</dbReference>
<evidence type="ECO:0000256" key="5">
    <source>
        <dbReference type="ARBA" id="ARBA00023235"/>
    </source>
</evidence>
<feature type="binding site" evidence="6">
    <location>
        <begin position="30"/>
        <end position="33"/>
    </location>
    <ligand>
        <name>ATP</name>
        <dbReference type="ChEBI" id="CHEBI:30616"/>
    </ligand>
</feature>
<dbReference type="EC" id="5.6.1.7" evidence="6"/>
<dbReference type="InterPro" id="IPR002423">
    <property type="entry name" value="Cpn60/GroEL/TCP-1"/>
</dbReference>
<dbReference type="InterPro" id="IPR018370">
    <property type="entry name" value="Chaperonin_Cpn60_CS"/>
</dbReference>
<dbReference type="GO" id="GO:0140662">
    <property type="term" value="F:ATP-dependent protein folding chaperone"/>
    <property type="evidence" value="ECO:0007669"/>
    <property type="project" value="InterPro"/>
</dbReference>
<proteinExistence type="inferred from homology"/>
<dbReference type="AlphaFoldDB" id="A0A0S3QUI9"/>
<dbReference type="PANTHER" id="PTHR45633">
    <property type="entry name" value="60 KDA HEAT SHOCK PROTEIN, MITOCHONDRIAL"/>
    <property type="match status" value="1"/>
</dbReference>
<dbReference type="Gene3D" id="3.50.7.10">
    <property type="entry name" value="GroEL"/>
    <property type="match status" value="1"/>
</dbReference>
<keyword evidence="10" id="KW-1185">Reference proteome</keyword>
<evidence type="ECO:0000313" key="10">
    <source>
        <dbReference type="Proteomes" id="UP000063234"/>
    </source>
</evidence>
<feature type="binding site" evidence="6">
    <location>
        <position position="51"/>
    </location>
    <ligand>
        <name>ATP</name>
        <dbReference type="ChEBI" id="CHEBI:30616"/>
    </ligand>
</feature>
<evidence type="ECO:0000256" key="7">
    <source>
        <dbReference type="RuleBase" id="RU000418"/>
    </source>
</evidence>
<organism evidence="9 10">
    <name type="scientific">Thermosulfidibacter takaii (strain DSM 17441 / JCM 13301 / NBRC 103674 / ABI70S6)</name>
    <dbReference type="NCBI Taxonomy" id="1298851"/>
    <lineage>
        <taxon>Bacteria</taxon>
        <taxon>Pseudomonadati</taxon>
        <taxon>Thermosulfidibacterota</taxon>
        <taxon>Thermosulfidibacteria</taxon>
        <taxon>Thermosulfidibacterales</taxon>
        <taxon>Thermosulfidibacteraceae</taxon>
    </lineage>
</organism>
<dbReference type="NCBIfam" id="NF009489">
    <property type="entry name" value="PRK12851.1"/>
    <property type="match status" value="1"/>
</dbReference>
<dbReference type="KEGG" id="ttk:TST_1196"/>
<dbReference type="SUPFAM" id="SSF48592">
    <property type="entry name" value="GroEL equatorial domain-like"/>
    <property type="match status" value="2"/>
</dbReference>
<dbReference type="InterPro" id="IPR027410">
    <property type="entry name" value="TCP-1-like_intermed_sf"/>
</dbReference>
<dbReference type="HAMAP" id="MF_00600">
    <property type="entry name" value="CH60"/>
    <property type="match status" value="1"/>
</dbReference>
<sequence length="538" mass="58085">MAAKELIFSDEARAKIAKGLDKLADAVKVTLGPRGRNVVVEKKFGSPLITKDGVTVAKEIELEDKFENLGAQLVKEVASKTNDVAGDGTTTATVLAQAIFKEGLKSLAAGANAMSLKRGIDKAVNAVVDELKKMAREVQEKKEIAQVAAISANNDQEIGDLIADAMEKVGKDGVITVEEAKGLETTMEVVEGMQFDRGYLSPYFVTDPEKMECVLEEPYILIHEKKISNLRDMLPLLEEVARSGKPLLVIAEDVEGEALATLVVNKLRGTLMACAVKAPGFGERRKEMLKDIAILTGGQVVSEELGIKLENVRLQDLGRAKKVIVDKEHTTIVGGMGDPKQIEGRIKEIKVQIEKTTSEYDREKLQERLAKLVGGVAVIKVGAATETEMKEKKARVEDALNATKAAVEEGIVPGGGVALIRCQKALDGLKVENEDEQLGVNIVRKALESPLKQIADNAGVEGSIVVEEVRKSDNPNYGFNAATLEYGDMYEFGIIDPVKVVRSALQNAASVAGLMLTTECAITEIPEKEKPAPPMPEY</sequence>
<dbReference type="EMBL" id="AP013035">
    <property type="protein sequence ID" value="BAT71987.1"/>
    <property type="molecule type" value="Genomic_DNA"/>
</dbReference>
<dbReference type="PRINTS" id="PR00298">
    <property type="entry name" value="CHAPERONIN60"/>
</dbReference>
<dbReference type="InterPro" id="IPR001844">
    <property type="entry name" value="Cpn60/GroEL"/>
</dbReference>
<protein>
    <recommendedName>
        <fullName evidence="6">Chaperonin GroEL</fullName>
        <ecNumber evidence="6">5.6.1.7</ecNumber>
    </recommendedName>
    <alternativeName>
        <fullName evidence="6">60 kDa chaperonin</fullName>
    </alternativeName>
    <alternativeName>
        <fullName evidence="6">Chaperonin-60</fullName>
        <shortName evidence="6">Cpn60</shortName>
    </alternativeName>
</protein>
<feature type="binding site" evidence="6">
    <location>
        <position position="415"/>
    </location>
    <ligand>
        <name>ATP</name>
        <dbReference type="ChEBI" id="CHEBI:30616"/>
    </ligand>
</feature>
<keyword evidence="4 6" id="KW-0143">Chaperone</keyword>
<evidence type="ECO:0000256" key="4">
    <source>
        <dbReference type="ARBA" id="ARBA00023186"/>
    </source>
</evidence>
<name>A0A0S3QUI9_THET7</name>